<dbReference type="OrthoDB" id="119028at2759"/>
<dbReference type="InterPro" id="IPR015720">
    <property type="entry name" value="Emp24-like"/>
</dbReference>
<evidence type="ECO:0000256" key="7">
    <source>
        <dbReference type="ARBA" id="ARBA00023136"/>
    </source>
</evidence>
<gene>
    <name evidence="13" type="primary">Tmed7</name>
    <name evidence="13" type="ORF">FJT64_008010</name>
</gene>
<organism evidence="13 14">
    <name type="scientific">Amphibalanus amphitrite</name>
    <name type="common">Striped barnacle</name>
    <name type="synonym">Balanus amphitrite</name>
    <dbReference type="NCBI Taxonomy" id="1232801"/>
    <lineage>
        <taxon>Eukaryota</taxon>
        <taxon>Metazoa</taxon>
        <taxon>Ecdysozoa</taxon>
        <taxon>Arthropoda</taxon>
        <taxon>Crustacea</taxon>
        <taxon>Multicrustacea</taxon>
        <taxon>Cirripedia</taxon>
        <taxon>Thoracica</taxon>
        <taxon>Thoracicalcarea</taxon>
        <taxon>Balanomorpha</taxon>
        <taxon>Balanoidea</taxon>
        <taxon>Balanidae</taxon>
        <taxon>Amphibalaninae</taxon>
        <taxon>Amphibalanus</taxon>
    </lineage>
</organism>
<dbReference type="SMART" id="SM01190">
    <property type="entry name" value="EMP24_GP25L"/>
    <property type="match status" value="1"/>
</dbReference>
<keyword evidence="4 9" id="KW-0812">Transmembrane</keyword>
<evidence type="ECO:0000256" key="8">
    <source>
        <dbReference type="ARBA" id="ARBA00037847"/>
    </source>
</evidence>
<dbReference type="Pfam" id="PF01105">
    <property type="entry name" value="EMP24_GP25L"/>
    <property type="match status" value="1"/>
</dbReference>
<evidence type="ECO:0000256" key="9">
    <source>
        <dbReference type="RuleBase" id="RU003827"/>
    </source>
</evidence>
<dbReference type="EMBL" id="VIIS01001694">
    <property type="protein sequence ID" value="KAF0294310.1"/>
    <property type="molecule type" value="Genomic_DNA"/>
</dbReference>
<keyword evidence="3" id="KW-0217">Developmental protein</keyword>
<keyword evidence="6 10" id="KW-1133">Transmembrane helix</keyword>
<comment type="caution">
    <text evidence="13">The sequence shown here is derived from an EMBL/GenBank/DDBJ whole genome shotgun (WGS) entry which is preliminary data.</text>
</comment>
<comment type="similarity">
    <text evidence="2 9">Belongs to the EMP24/GP25L family.</text>
</comment>
<evidence type="ECO:0000256" key="4">
    <source>
        <dbReference type="ARBA" id="ARBA00022692"/>
    </source>
</evidence>
<dbReference type="GO" id="GO:0012505">
    <property type="term" value="C:endomembrane system"/>
    <property type="evidence" value="ECO:0007669"/>
    <property type="project" value="UniProtKB-SubCell"/>
</dbReference>
<feature type="signal peptide" evidence="11">
    <location>
        <begin position="1"/>
        <end position="20"/>
    </location>
</feature>
<protein>
    <submittedName>
        <fullName evidence="13">Transmembrane emp24 domain-containing protein 7</fullName>
    </submittedName>
</protein>
<evidence type="ECO:0000256" key="2">
    <source>
        <dbReference type="ARBA" id="ARBA00007104"/>
    </source>
</evidence>
<dbReference type="SUPFAM" id="SSF101576">
    <property type="entry name" value="Supernatant protein factor (SPF), C-terminal domain"/>
    <property type="match status" value="1"/>
</dbReference>
<proteinExistence type="inferred from homology"/>
<evidence type="ECO:0000256" key="1">
    <source>
        <dbReference type="ARBA" id="ARBA00004479"/>
    </source>
</evidence>
<dbReference type="GO" id="GO:0016020">
    <property type="term" value="C:membrane"/>
    <property type="evidence" value="ECO:0007669"/>
    <property type="project" value="UniProtKB-SubCell"/>
</dbReference>
<evidence type="ECO:0000313" key="13">
    <source>
        <dbReference type="EMBL" id="KAF0294310.1"/>
    </source>
</evidence>
<dbReference type="InterPro" id="IPR009038">
    <property type="entry name" value="GOLD_dom"/>
</dbReference>
<evidence type="ECO:0000256" key="6">
    <source>
        <dbReference type="ARBA" id="ARBA00022989"/>
    </source>
</evidence>
<dbReference type="InterPro" id="IPR036598">
    <property type="entry name" value="GOLD_dom_sf"/>
</dbReference>
<dbReference type="Proteomes" id="UP000440578">
    <property type="component" value="Unassembled WGS sequence"/>
</dbReference>
<evidence type="ECO:0000256" key="10">
    <source>
        <dbReference type="SAM" id="Phobius"/>
    </source>
</evidence>
<feature type="domain" description="GOLD" evidence="12">
    <location>
        <begin position="32"/>
        <end position="114"/>
    </location>
</feature>
<evidence type="ECO:0000256" key="5">
    <source>
        <dbReference type="ARBA" id="ARBA00022729"/>
    </source>
</evidence>
<sequence>MEFFLFALLAVFSSVHISSAVELTFELPDNEKQCFYEDIKAGEKTSVEFQVVTGGNYDVDCQIKGPDDRILYNKVKEQYGDHSFTTEKAGTYSVCFSNEFSTFSHKIIYLDWQTGEEKPLPGLEEHHQALTQMETSAQAVHENLNAVDDYQTHYKLRETQGRKRAEELGERVLYWSVGETIAILLVTIGQVFVLRNFFAEKKPSEMGYRQLH</sequence>
<accession>A0A6A4VSB3</accession>
<feature type="transmembrane region" description="Helical" evidence="10">
    <location>
        <begin position="172"/>
        <end position="194"/>
    </location>
</feature>
<evidence type="ECO:0000313" key="14">
    <source>
        <dbReference type="Proteomes" id="UP000440578"/>
    </source>
</evidence>
<evidence type="ECO:0000256" key="11">
    <source>
        <dbReference type="SAM" id="SignalP"/>
    </source>
</evidence>
<evidence type="ECO:0000256" key="3">
    <source>
        <dbReference type="ARBA" id="ARBA00022473"/>
    </source>
</evidence>
<dbReference type="AlphaFoldDB" id="A0A6A4VSB3"/>
<feature type="chain" id="PRO_5025451077" evidence="11">
    <location>
        <begin position="21"/>
        <end position="212"/>
    </location>
</feature>
<dbReference type="PANTHER" id="PTHR22811">
    <property type="entry name" value="TRANSMEMBRANE EMP24 DOMAIN-CONTAINING PROTEIN"/>
    <property type="match status" value="1"/>
</dbReference>
<keyword evidence="14" id="KW-1185">Reference proteome</keyword>
<evidence type="ECO:0000259" key="12">
    <source>
        <dbReference type="PROSITE" id="PS50866"/>
    </source>
</evidence>
<reference evidence="13 14" key="1">
    <citation type="submission" date="2019-07" db="EMBL/GenBank/DDBJ databases">
        <title>Draft genome assembly of a fouling barnacle, Amphibalanus amphitrite (Darwin, 1854): The first reference genome for Thecostraca.</title>
        <authorList>
            <person name="Kim W."/>
        </authorList>
    </citation>
    <scope>NUCLEOTIDE SEQUENCE [LARGE SCALE GENOMIC DNA]</scope>
    <source>
        <strain evidence="13">SNU_AA5</strain>
        <tissue evidence="13">Soma without cirri and trophi</tissue>
    </source>
</reference>
<dbReference type="PROSITE" id="PS50866">
    <property type="entry name" value="GOLD"/>
    <property type="match status" value="1"/>
</dbReference>
<name>A0A6A4VSB3_AMPAM</name>
<keyword evidence="7 10" id="KW-0472">Membrane</keyword>
<comment type="subcellular location">
    <subcellularLocation>
        <location evidence="8">Endomembrane system</location>
        <topology evidence="8">Single-pass membrane protein</topology>
    </subcellularLocation>
    <subcellularLocation>
        <location evidence="1 9">Membrane</location>
        <topology evidence="1 9">Single-pass type I membrane protein</topology>
    </subcellularLocation>
</comment>
<keyword evidence="5 11" id="KW-0732">Signal</keyword>